<proteinExistence type="predicted"/>
<dbReference type="AlphaFoldDB" id="A0A849C1H8"/>
<organism evidence="2 3">
    <name type="scientific">Pseudokineococcus marinus</name>
    <dbReference type="NCBI Taxonomy" id="351215"/>
    <lineage>
        <taxon>Bacteria</taxon>
        <taxon>Bacillati</taxon>
        <taxon>Actinomycetota</taxon>
        <taxon>Actinomycetes</taxon>
        <taxon>Kineosporiales</taxon>
        <taxon>Kineosporiaceae</taxon>
        <taxon>Pseudokineococcus</taxon>
    </lineage>
</organism>
<gene>
    <name evidence="2" type="ORF">HLB09_10680</name>
</gene>
<feature type="compositionally biased region" description="Acidic residues" evidence="1">
    <location>
        <begin position="17"/>
        <end position="49"/>
    </location>
</feature>
<feature type="compositionally biased region" description="Basic and acidic residues" evidence="1">
    <location>
        <begin position="97"/>
        <end position="118"/>
    </location>
</feature>
<keyword evidence="3" id="KW-1185">Reference proteome</keyword>
<feature type="region of interest" description="Disordered" evidence="1">
    <location>
        <begin position="1"/>
        <end position="126"/>
    </location>
</feature>
<dbReference type="RefSeq" id="WP_171203356.1">
    <property type="nucleotide sequence ID" value="NZ_BAAANP010000019.1"/>
</dbReference>
<feature type="compositionally biased region" description="Low complexity" evidence="1">
    <location>
        <begin position="75"/>
        <end position="96"/>
    </location>
</feature>
<reference evidence="2 3" key="1">
    <citation type="submission" date="2020-05" db="EMBL/GenBank/DDBJ databases">
        <title>MicrobeNet Type strains.</title>
        <authorList>
            <person name="Nicholson A.C."/>
        </authorList>
    </citation>
    <scope>NUCLEOTIDE SEQUENCE [LARGE SCALE GENOMIC DNA]</scope>
    <source>
        <strain evidence="2 3">JCM 14547</strain>
    </source>
</reference>
<dbReference type="EMBL" id="JABEMA010000158">
    <property type="protein sequence ID" value="NNH23548.1"/>
    <property type="molecule type" value="Genomic_DNA"/>
</dbReference>
<comment type="caution">
    <text evidence="2">The sequence shown here is derived from an EMBL/GenBank/DDBJ whole genome shotgun (WGS) entry which is preliminary data.</text>
</comment>
<evidence type="ECO:0000313" key="3">
    <source>
        <dbReference type="Proteomes" id="UP000555552"/>
    </source>
</evidence>
<name>A0A849C1H8_9ACTN</name>
<sequence length="126" mass="12257">MTTAPGAGPPDDHDGPGDDGLDGPGDDGLDGPGDDGLEGPGDDGLEGLGDDGPGTLGRVPSASGAGSPPEHPASTAAATRRTARRTTAARAAGALDLTRDLRRVGGDGRAVTGDERTAARQRSGPP</sequence>
<evidence type="ECO:0000313" key="2">
    <source>
        <dbReference type="EMBL" id="NNH23548.1"/>
    </source>
</evidence>
<protein>
    <submittedName>
        <fullName evidence="2">Uncharacterized protein</fullName>
    </submittedName>
</protein>
<dbReference type="Proteomes" id="UP000555552">
    <property type="component" value="Unassembled WGS sequence"/>
</dbReference>
<accession>A0A849C1H8</accession>
<evidence type="ECO:0000256" key="1">
    <source>
        <dbReference type="SAM" id="MobiDB-lite"/>
    </source>
</evidence>